<evidence type="ECO:0008006" key="3">
    <source>
        <dbReference type="Google" id="ProtNLM"/>
    </source>
</evidence>
<dbReference type="EMBL" id="JAALDL010000004">
    <property type="protein sequence ID" value="NGN97465.1"/>
    <property type="molecule type" value="Genomic_DNA"/>
</dbReference>
<dbReference type="AlphaFoldDB" id="A0A6M1R593"/>
<proteinExistence type="predicted"/>
<keyword evidence="2" id="KW-1185">Reference proteome</keyword>
<organism evidence="1 2">
    <name type="scientific">Grimontia sedimenti</name>
    <dbReference type="NCBI Taxonomy" id="2711294"/>
    <lineage>
        <taxon>Bacteria</taxon>
        <taxon>Pseudomonadati</taxon>
        <taxon>Pseudomonadota</taxon>
        <taxon>Gammaproteobacteria</taxon>
        <taxon>Vibrionales</taxon>
        <taxon>Vibrionaceae</taxon>
        <taxon>Grimontia</taxon>
    </lineage>
</organism>
<protein>
    <recommendedName>
        <fullName evidence="3">Sarcosine oxidase subunit gamma</fullName>
    </recommendedName>
</protein>
<sequence length="202" mass="22577">MSSFSVSAQPERRQSCIGQEHHLSSISFYDATTSNRIGFRGVQVAAFLEAHGIRIPEQPNRALKMPNGLWILRLGHTEFWLVDKKDQNTDAMIELEKEADQSEQVTRLYCQHSHALFVLTGDDCPEMFAKVCAVDLSGDAFKRGSIAQTSVARVSSVVVNVSKSEFEQTRFLILSDISSADYLWKALDDAAEEFQQSTITIS</sequence>
<gene>
    <name evidence="1" type="ORF">G5S52_07245</name>
</gene>
<dbReference type="Proteomes" id="UP000473008">
    <property type="component" value="Unassembled WGS sequence"/>
</dbReference>
<dbReference type="InterPro" id="IPR027266">
    <property type="entry name" value="TrmE/GcvT-like"/>
</dbReference>
<dbReference type="RefSeq" id="WP_165012455.1">
    <property type="nucleotide sequence ID" value="NZ_JAALDL010000004.1"/>
</dbReference>
<name>A0A6M1R593_9GAMM</name>
<evidence type="ECO:0000313" key="1">
    <source>
        <dbReference type="EMBL" id="NGN97465.1"/>
    </source>
</evidence>
<comment type="caution">
    <text evidence="1">The sequence shown here is derived from an EMBL/GenBank/DDBJ whole genome shotgun (WGS) entry which is preliminary data.</text>
</comment>
<reference evidence="1 2" key="1">
    <citation type="submission" date="2020-02" db="EMBL/GenBank/DDBJ databases">
        <title>The draft genome of Grimontia sedimenta sp. nov., isolated from benthic sediments near coral reefs south of Kuwait.</title>
        <authorList>
            <person name="Mahmoud H.M."/>
            <person name="Jose L."/>
            <person name="Eapen S."/>
        </authorList>
    </citation>
    <scope>NUCLEOTIDE SEQUENCE [LARGE SCALE GENOMIC DNA]</scope>
    <source>
        <strain evidence="1 2">S25</strain>
    </source>
</reference>
<accession>A0A6M1R593</accession>
<dbReference type="SUPFAM" id="SSF103025">
    <property type="entry name" value="Folate-binding domain"/>
    <property type="match status" value="1"/>
</dbReference>
<evidence type="ECO:0000313" key="2">
    <source>
        <dbReference type="Proteomes" id="UP000473008"/>
    </source>
</evidence>
<dbReference type="Gene3D" id="3.30.70.1520">
    <property type="entry name" value="Heterotetrameric sarcosine oxidase"/>
    <property type="match status" value="1"/>
</dbReference>
<dbReference type="Gene3D" id="3.30.1360.120">
    <property type="entry name" value="Probable tRNA modification gtpase trme, domain 1"/>
    <property type="match status" value="1"/>
</dbReference>